<dbReference type="EMBL" id="QGNW01000612">
    <property type="protein sequence ID" value="RVW66959.1"/>
    <property type="molecule type" value="Genomic_DNA"/>
</dbReference>
<accession>A0A438G429</accession>
<evidence type="ECO:0000313" key="2">
    <source>
        <dbReference type="Proteomes" id="UP000288805"/>
    </source>
</evidence>
<name>A0A438G429_VITVI</name>
<proteinExistence type="predicted"/>
<reference evidence="1 2" key="1">
    <citation type="journal article" date="2018" name="PLoS Genet.">
        <title>Population sequencing reveals clonal diversity and ancestral inbreeding in the grapevine cultivar Chardonnay.</title>
        <authorList>
            <person name="Roach M.J."/>
            <person name="Johnson D.L."/>
            <person name="Bohlmann J."/>
            <person name="van Vuuren H.J."/>
            <person name="Jones S.J."/>
            <person name="Pretorius I.S."/>
            <person name="Schmidt S.A."/>
            <person name="Borneman A.R."/>
        </authorList>
    </citation>
    <scope>NUCLEOTIDE SEQUENCE [LARGE SCALE GENOMIC DNA]</scope>
    <source>
        <strain evidence="2">cv. Chardonnay</strain>
        <tissue evidence="1">Leaf</tissue>
    </source>
</reference>
<dbReference type="AlphaFoldDB" id="A0A438G429"/>
<protein>
    <submittedName>
        <fullName evidence="1">Uncharacterized protein</fullName>
    </submittedName>
</protein>
<sequence length="79" mass="9636">MMIPRSRLWRDSVEKSPYHPSLSIEQRQVGKGTMRETRIGKEREKWTWKVKEQKHGTLIEKGIMIKNRNKMRLMRTERK</sequence>
<organism evidence="1 2">
    <name type="scientific">Vitis vinifera</name>
    <name type="common">Grape</name>
    <dbReference type="NCBI Taxonomy" id="29760"/>
    <lineage>
        <taxon>Eukaryota</taxon>
        <taxon>Viridiplantae</taxon>
        <taxon>Streptophyta</taxon>
        <taxon>Embryophyta</taxon>
        <taxon>Tracheophyta</taxon>
        <taxon>Spermatophyta</taxon>
        <taxon>Magnoliopsida</taxon>
        <taxon>eudicotyledons</taxon>
        <taxon>Gunneridae</taxon>
        <taxon>Pentapetalae</taxon>
        <taxon>rosids</taxon>
        <taxon>Vitales</taxon>
        <taxon>Vitaceae</taxon>
        <taxon>Viteae</taxon>
        <taxon>Vitis</taxon>
    </lineage>
</organism>
<dbReference type="Proteomes" id="UP000288805">
    <property type="component" value="Unassembled WGS sequence"/>
</dbReference>
<gene>
    <name evidence="1" type="ORF">CK203_064079</name>
</gene>
<comment type="caution">
    <text evidence="1">The sequence shown here is derived from an EMBL/GenBank/DDBJ whole genome shotgun (WGS) entry which is preliminary data.</text>
</comment>
<evidence type="ECO:0000313" key="1">
    <source>
        <dbReference type="EMBL" id="RVW66959.1"/>
    </source>
</evidence>